<sequence length="115" mass="12813">MRPYGLWPSRLLCPWNSPDKNTGVGCPGDLPNPQIQPVSPVSCIGRRVLGKSSSICRPLEITCLPLPPTPATTYVYTVIKHQEKSEISHLGLSWRFRPLRRPSSGSLRLRAPRTL</sequence>
<name>A0ABN8YI85_RANTA</name>
<accession>A0ABN8YI85</accession>
<evidence type="ECO:0000313" key="1">
    <source>
        <dbReference type="EMBL" id="CAI9161173.1"/>
    </source>
</evidence>
<protein>
    <submittedName>
        <fullName evidence="1">Uncharacterized protein</fullName>
    </submittedName>
</protein>
<gene>
    <name evidence="1" type="ORF">MRATA1EN1_LOCUS10135</name>
</gene>
<evidence type="ECO:0000313" key="2">
    <source>
        <dbReference type="Proteomes" id="UP001176941"/>
    </source>
</evidence>
<dbReference type="EMBL" id="OX459956">
    <property type="protein sequence ID" value="CAI9161173.1"/>
    <property type="molecule type" value="Genomic_DNA"/>
</dbReference>
<reference evidence="1" key="1">
    <citation type="submission" date="2023-04" db="EMBL/GenBank/DDBJ databases">
        <authorList>
            <consortium name="ELIXIR-Norway"/>
        </authorList>
    </citation>
    <scope>NUCLEOTIDE SEQUENCE [LARGE SCALE GENOMIC DNA]</scope>
</reference>
<dbReference type="Proteomes" id="UP001176941">
    <property type="component" value="Chromosome 20"/>
</dbReference>
<organism evidence="1 2">
    <name type="scientific">Rangifer tarandus platyrhynchus</name>
    <name type="common">Svalbard reindeer</name>
    <dbReference type="NCBI Taxonomy" id="3082113"/>
    <lineage>
        <taxon>Eukaryota</taxon>
        <taxon>Metazoa</taxon>
        <taxon>Chordata</taxon>
        <taxon>Craniata</taxon>
        <taxon>Vertebrata</taxon>
        <taxon>Euteleostomi</taxon>
        <taxon>Mammalia</taxon>
        <taxon>Eutheria</taxon>
        <taxon>Laurasiatheria</taxon>
        <taxon>Artiodactyla</taxon>
        <taxon>Ruminantia</taxon>
        <taxon>Pecora</taxon>
        <taxon>Cervidae</taxon>
        <taxon>Odocoileinae</taxon>
        <taxon>Rangifer</taxon>
    </lineage>
</organism>
<keyword evidence="2" id="KW-1185">Reference proteome</keyword>
<proteinExistence type="predicted"/>